<protein>
    <submittedName>
        <fullName evidence="3">Uncharacterized protein LOC109613365</fullName>
    </submittedName>
</protein>
<reference evidence="3" key="1">
    <citation type="submission" date="2025-08" db="UniProtKB">
        <authorList>
            <consortium name="RefSeq"/>
        </authorList>
    </citation>
    <scope>IDENTIFICATION</scope>
    <source>
        <strain evidence="3">Aabys</strain>
        <tissue evidence="3">Whole body</tissue>
    </source>
</reference>
<feature type="compositionally biased region" description="Acidic residues" evidence="1">
    <location>
        <begin position="151"/>
        <end position="161"/>
    </location>
</feature>
<feature type="compositionally biased region" description="Low complexity" evidence="1">
    <location>
        <begin position="37"/>
        <end position="54"/>
    </location>
</feature>
<accession>A0ABM3UY76</accession>
<evidence type="ECO:0000313" key="3">
    <source>
        <dbReference type="RefSeq" id="XP_058978476.1"/>
    </source>
</evidence>
<keyword evidence="2" id="KW-1185">Reference proteome</keyword>
<dbReference type="RefSeq" id="XP_058978476.1">
    <property type="nucleotide sequence ID" value="XM_059122493.1"/>
</dbReference>
<feature type="compositionally biased region" description="Gly residues" evidence="1">
    <location>
        <begin position="168"/>
        <end position="177"/>
    </location>
</feature>
<feature type="compositionally biased region" description="Low complexity" evidence="1">
    <location>
        <begin position="65"/>
        <end position="81"/>
    </location>
</feature>
<proteinExistence type="predicted"/>
<sequence>MSAQNMHYLTVNDEDFYYKASSSKLSPNRHKHKERSASPMAMSYESSSMASMASTPDLSSVSEMSLDQADQSSSTDSSPSLSKKRPRSIENLCFGMRNRKKLHRKIKVNEIQRGRCYTDSDLKNNKKPIKYQVPILKFPTDDEGANNGNNDDYEGRDDYEANSDVPSSGGGGSGRRGIGSLLKQTLKVTSASMGFRTLSVERVFGGVPNRLSV</sequence>
<evidence type="ECO:0000313" key="2">
    <source>
        <dbReference type="Proteomes" id="UP001652621"/>
    </source>
</evidence>
<evidence type="ECO:0000256" key="1">
    <source>
        <dbReference type="SAM" id="MobiDB-lite"/>
    </source>
</evidence>
<dbReference type="Proteomes" id="UP001652621">
    <property type="component" value="Unplaced"/>
</dbReference>
<dbReference type="GeneID" id="109613365"/>
<feature type="region of interest" description="Disordered" evidence="1">
    <location>
        <begin position="22"/>
        <end position="89"/>
    </location>
</feature>
<feature type="region of interest" description="Disordered" evidence="1">
    <location>
        <begin position="137"/>
        <end position="178"/>
    </location>
</feature>
<organism evidence="2 3">
    <name type="scientific">Musca domestica</name>
    <name type="common">House fly</name>
    <dbReference type="NCBI Taxonomy" id="7370"/>
    <lineage>
        <taxon>Eukaryota</taxon>
        <taxon>Metazoa</taxon>
        <taxon>Ecdysozoa</taxon>
        <taxon>Arthropoda</taxon>
        <taxon>Hexapoda</taxon>
        <taxon>Insecta</taxon>
        <taxon>Pterygota</taxon>
        <taxon>Neoptera</taxon>
        <taxon>Endopterygota</taxon>
        <taxon>Diptera</taxon>
        <taxon>Brachycera</taxon>
        <taxon>Muscomorpha</taxon>
        <taxon>Muscoidea</taxon>
        <taxon>Muscidae</taxon>
        <taxon>Musca</taxon>
    </lineage>
</organism>
<gene>
    <name evidence="3" type="primary">LOC109613365</name>
</gene>
<name>A0ABM3UY76_MUSDO</name>